<dbReference type="PANTHER" id="PTHR30528">
    <property type="entry name" value="CYTOPLASMIC PROTEIN"/>
    <property type="match status" value="1"/>
</dbReference>
<proteinExistence type="predicted"/>
<dbReference type="Pfam" id="PF06224">
    <property type="entry name" value="AlkZ-like"/>
    <property type="match status" value="1"/>
</dbReference>
<dbReference type="AlphaFoldDB" id="A0A840IFQ9"/>
<evidence type="ECO:0008006" key="3">
    <source>
        <dbReference type="Google" id="ProtNLM"/>
    </source>
</evidence>
<comment type="caution">
    <text evidence="1">The sequence shown here is derived from an EMBL/GenBank/DDBJ whole genome shotgun (WGS) entry which is preliminary data.</text>
</comment>
<dbReference type="PANTHER" id="PTHR30528:SF0">
    <property type="entry name" value="CYTOPLASMIC PROTEIN"/>
    <property type="match status" value="1"/>
</dbReference>
<evidence type="ECO:0000313" key="2">
    <source>
        <dbReference type="Proteomes" id="UP000585272"/>
    </source>
</evidence>
<name>A0A840IFQ9_9ACTN</name>
<dbReference type="InterPro" id="IPR009351">
    <property type="entry name" value="AlkZ-like"/>
</dbReference>
<gene>
    <name evidence="1" type="ORF">BDZ31_002366</name>
</gene>
<dbReference type="RefSeq" id="WP_183342225.1">
    <property type="nucleotide sequence ID" value="NZ_JACHNU010000002.1"/>
</dbReference>
<sequence>MAADETNERRAPRRLTAAAARRIALAAQGFADPRPTGRVDARHLRRVLDRVGVVQLDSVNVFQRTHYMPLYSRLGPYPREALDRLAAHTDGPIRRELFEYWAHEASLVPLRLQPHLRWRMARADRDAWGGIRRLAAEHPHLVEEVLELVREQGPIRANDTSAAERARRRPGEMWNWHEGKVALEYLFWSGQVTAARRVNFERRYDLPERVLPASVLATPTPPVEEAQRELVRVAARALGVATEPDLGDYFRLPRRESKARVAELVAAGELLEVEVEGWNAPAYLWPAARRPRRVAARALLSPFDSLIWFRPRTERLFGFRYRIEIYVPAPRRVHGYYVLPFLLGDALVARVDLKSDRQAGVLRVQAAFAEESAGAGRDEIAAELAAELRQVAAWLDLAAGVEVASRGDLAPALAAALVP</sequence>
<accession>A0A840IFQ9</accession>
<protein>
    <recommendedName>
        <fullName evidence="3">Cytoplasmic protein</fullName>
    </recommendedName>
</protein>
<organism evidence="1 2">
    <name type="scientific">Conexibacter arvalis</name>
    <dbReference type="NCBI Taxonomy" id="912552"/>
    <lineage>
        <taxon>Bacteria</taxon>
        <taxon>Bacillati</taxon>
        <taxon>Actinomycetota</taxon>
        <taxon>Thermoleophilia</taxon>
        <taxon>Solirubrobacterales</taxon>
        <taxon>Conexibacteraceae</taxon>
        <taxon>Conexibacter</taxon>
    </lineage>
</organism>
<dbReference type="Proteomes" id="UP000585272">
    <property type="component" value="Unassembled WGS sequence"/>
</dbReference>
<reference evidence="1 2" key="1">
    <citation type="submission" date="2020-08" db="EMBL/GenBank/DDBJ databases">
        <title>Genomic Encyclopedia of Archaeal and Bacterial Type Strains, Phase II (KMG-II): from individual species to whole genera.</title>
        <authorList>
            <person name="Goeker M."/>
        </authorList>
    </citation>
    <scope>NUCLEOTIDE SEQUENCE [LARGE SCALE GENOMIC DNA]</scope>
    <source>
        <strain evidence="1 2">DSM 23288</strain>
    </source>
</reference>
<dbReference type="EMBL" id="JACHNU010000002">
    <property type="protein sequence ID" value="MBB4662780.1"/>
    <property type="molecule type" value="Genomic_DNA"/>
</dbReference>
<keyword evidence="2" id="KW-1185">Reference proteome</keyword>
<evidence type="ECO:0000313" key="1">
    <source>
        <dbReference type="EMBL" id="MBB4662780.1"/>
    </source>
</evidence>